<keyword evidence="1" id="KW-0175">Coiled coil</keyword>
<feature type="non-terminal residue" evidence="2">
    <location>
        <position position="1"/>
    </location>
</feature>
<proteinExistence type="predicted"/>
<accession>X6LST1</accession>
<dbReference type="AlphaFoldDB" id="X6LST1"/>
<dbReference type="Proteomes" id="UP000023152">
    <property type="component" value="Unassembled WGS sequence"/>
</dbReference>
<gene>
    <name evidence="2" type="ORF">RFI_32438</name>
</gene>
<protein>
    <submittedName>
        <fullName evidence="2">Uncharacterized protein</fullName>
    </submittedName>
</protein>
<name>X6LST1_RETFI</name>
<feature type="coiled-coil region" evidence="1">
    <location>
        <begin position="75"/>
        <end position="113"/>
    </location>
</feature>
<reference evidence="2 3" key="1">
    <citation type="journal article" date="2013" name="Curr. Biol.">
        <title>The Genome of the Foraminiferan Reticulomyxa filosa.</title>
        <authorList>
            <person name="Glockner G."/>
            <person name="Hulsmann N."/>
            <person name="Schleicher M."/>
            <person name="Noegel A.A."/>
            <person name="Eichinger L."/>
            <person name="Gallinger C."/>
            <person name="Pawlowski J."/>
            <person name="Sierra R."/>
            <person name="Euteneuer U."/>
            <person name="Pillet L."/>
            <person name="Moustafa A."/>
            <person name="Platzer M."/>
            <person name="Groth M."/>
            <person name="Szafranski K."/>
            <person name="Schliwa M."/>
        </authorList>
    </citation>
    <scope>NUCLEOTIDE SEQUENCE [LARGE SCALE GENOMIC DNA]</scope>
</reference>
<sequence>GIRGKFSIPTIRSQNKKIYSREKLSLYHELEKVVKSIQNIVNEYGNNYYNGNNKFFENIVNLCDQQSPGVDDNSQQFSNNREKELEKEIKKLKRTLEEERKVYETKIENMKNCYDKKLQKKVQLETTLKHNSQFTIYNVEIIFSEEEPSKKIQKRKKDIIDDDPHEMIPTKKIRLDKVEGILDEEKPVEKNTAEEIPIDKSNTNKIEILQLLQNIDRKIDDLAKRTQKLKINSKKQICIL</sequence>
<keyword evidence="3" id="KW-1185">Reference proteome</keyword>
<dbReference type="EMBL" id="ASPP01028711">
    <property type="protein sequence ID" value="ETO04958.1"/>
    <property type="molecule type" value="Genomic_DNA"/>
</dbReference>
<evidence type="ECO:0000313" key="3">
    <source>
        <dbReference type="Proteomes" id="UP000023152"/>
    </source>
</evidence>
<comment type="caution">
    <text evidence="2">The sequence shown here is derived from an EMBL/GenBank/DDBJ whole genome shotgun (WGS) entry which is preliminary data.</text>
</comment>
<organism evidence="2 3">
    <name type="scientific">Reticulomyxa filosa</name>
    <dbReference type="NCBI Taxonomy" id="46433"/>
    <lineage>
        <taxon>Eukaryota</taxon>
        <taxon>Sar</taxon>
        <taxon>Rhizaria</taxon>
        <taxon>Retaria</taxon>
        <taxon>Foraminifera</taxon>
        <taxon>Monothalamids</taxon>
        <taxon>Reticulomyxidae</taxon>
        <taxon>Reticulomyxa</taxon>
    </lineage>
</organism>
<evidence type="ECO:0000313" key="2">
    <source>
        <dbReference type="EMBL" id="ETO04958.1"/>
    </source>
</evidence>
<evidence type="ECO:0000256" key="1">
    <source>
        <dbReference type="SAM" id="Coils"/>
    </source>
</evidence>